<keyword evidence="3" id="KW-1185">Reference proteome</keyword>
<dbReference type="Gene3D" id="3.40.50.150">
    <property type="entry name" value="Vaccinia Virus protein VP39"/>
    <property type="match status" value="1"/>
</dbReference>
<gene>
    <name evidence="2" type="ORF">GCM10022235_58490</name>
</gene>
<dbReference type="SUPFAM" id="SSF53335">
    <property type="entry name" value="S-adenosyl-L-methionine-dependent methyltransferases"/>
    <property type="match status" value="1"/>
</dbReference>
<name>A0ABP6YBJ8_9ACTN</name>
<comment type="caution">
    <text evidence="2">The sequence shown here is derived from an EMBL/GenBank/DDBJ whole genome shotgun (WGS) entry which is preliminary data.</text>
</comment>
<dbReference type="Proteomes" id="UP001501222">
    <property type="component" value="Unassembled WGS sequence"/>
</dbReference>
<protein>
    <recommendedName>
        <fullName evidence="1">Methyltransferase domain-containing protein</fullName>
    </recommendedName>
</protein>
<dbReference type="InterPro" id="IPR029063">
    <property type="entry name" value="SAM-dependent_MTases_sf"/>
</dbReference>
<evidence type="ECO:0000313" key="2">
    <source>
        <dbReference type="EMBL" id="GAA3580501.1"/>
    </source>
</evidence>
<dbReference type="InterPro" id="IPR041698">
    <property type="entry name" value="Methyltransf_25"/>
</dbReference>
<dbReference type="PANTHER" id="PTHR43591">
    <property type="entry name" value="METHYLTRANSFERASE"/>
    <property type="match status" value="1"/>
</dbReference>
<sequence length="283" mass="30345">MVFDAVAYKATTRQQWDQAAEAWHRWGPTLEEWLGESTEAMLEAAAVRPGSRVLDVAGGAGGQALAAARRTGSSGSVLVTDLSLEILAYAERAALENGLRHVTTAQADGEDLGTLWSQEFDAVICRLGLIYFPNQMQALHGIRSTLREGGRFAAIVYSTADRNAFFSVPVSLIRERAGLGAPLAGQPGPFSLGDPSAARSALIAAGFKDVSVRTLDAPLRLPSAADCVRFEKESFGALHQMLSGVPEDERTRVWADIERALGEYDTDGQFVGPCELHVLSGTR</sequence>
<feature type="domain" description="Methyltransferase" evidence="1">
    <location>
        <begin position="53"/>
        <end position="150"/>
    </location>
</feature>
<dbReference type="Pfam" id="PF13649">
    <property type="entry name" value="Methyltransf_25"/>
    <property type="match status" value="1"/>
</dbReference>
<evidence type="ECO:0000313" key="3">
    <source>
        <dbReference type="Proteomes" id="UP001501222"/>
    </source>
</evidence>
<dbReference type="EMBL" id="BAABAA010000008">
    <property type="protein sequence ID" value="GAA3580501.1"/>
    <property type="molecule type" value="Genomic_DNA"/>
</dbReference>
<reference evidence="3" key="1">
    <citation type="journal article" date="2019" name="Int. J. Syst. Evol. Microbiol.">
        <title>The Global Catalogue of Microorganisms (GCM) 10K type strain sequencing project: providing services to taxonomists for standard genome sequencing and annotation.</title>
        <authorList>
            <consortium name="The Broad Institute Genomics Platform"/>
            <consortium name="The Broad Institute Genome Sequencing Center for Infectious Disease"/>
            <person name="Wu L."/>
            <person name="Ma J."/>
        </authorList>
    </citation>
    <scope>NUCLEOTIDE SEQUENCE [LARGE SCALE GENOMIC DNA]</scope>
    <source>
        <strain evidence="3">JCM 16928</strain>
    </source>
</reference>
<accession>A0ABP6YBJ8</accession>
<dbReference type="RefSeq" id="WP_344845880.1">
    <property type="nucleotide sequence ID" value="NZ_BAABAA010000008.1"/>
</dbReference>
<organism evidence="2 3">
    <name type="scientific">Kribbella ginsengisoli</name>
    <dbReference type="NCBI Taxonomy" id="363865"/>
    <lineage>
        <taxon>Bacteria</taxon>
        <taxon>Bacillati</taxon>
        <taxon>Actinomycetota</taxon>
        <taxon>Actinomycetes</taxon>
        <taxon>Propionibacteriales</taxon>
        <taxon>Kribbellaceae</taxon>
        <taxon>Kribbella</taxon>
    </lineage>
</organism>
<dbReference type="CDD" id="cd02440">
    <property type="entry name" value="AdoMet_MTases"/>
    <property type="match status" value="1"/>
</dbReference>
<evidence type="ECO:0000259" key="1">
    <source>
        <dbReference type="Pfam" id="PF13649"/>
    </source>
</evidence>
<dbReference type="PANTHER" id="PTHR43591:SF24">
    <property type="entry name" value="2-METHOXY-6-POLYPRENYL-1,4-BENZOQUINOL METHYLASE, MITOCHONDRIAL"/>
    <property type="match status" value="1"/>
</dbReference>
<proteinExistence type="predicted"/>